<comment type="caution">
    <text evidence="10">The sequence shown here is derived from an EMBL/GenBank/DDBJ whole genome shotgun (WGS) entry which is preliminary data.</text>
</comment>
<evidence type="ECO:0000256" key="7">
    <source>
        <dbReference type="SAM" id="Phobius"/>
    </source>
</evidence>
<evidence type="ECO:0000313" key="10">
    <source>
        <dbReference type="EMBL" id="KAG9480708.1"/>
    </source>
</evidence>
<dbReference type="InterPro" id="IPR002165">
    <property type="entry name" value="Plexin_repeat"/>
</dbReference>
<comment type="subcellular location">
    <subcellularLocation>
        <location evidence="1">Membrane</location>
    </subcellularLocation>
</comment>
<feature type="domain" description="Sema" evidence="9">
    <location>
        <begin position="1"/>
        <end position="388"/>
    </location>
</feature>
<evidence type="ECO:0000256" key="1">
    <source>
        <dbReference type="ARBA" id="ARBA00004370"/>
    </source>
</evidence>
<dbReference type="PANTHER" id="PTHR11036">
    <property type="entry name" value="SEMAPHORIN"/>
    <property type="match status" value="1"/>
</dbReference>
<keyword evidence="7" id="KW-1133">Transmembrane helix</keyword>
<comment type="caution">
    <text evidence="5">Lacks conserved residue(s) required for the propagation of feature annotation.</text>
</comment>
<keyword evidence="11" id="KW-1185">Reference proteome</keyword>
<feature type="chain" id="PRO_5035241249" description="Sema domain-containing protein" evidence="8">
    <location>
        <begin position="20"/>
        <end position="808"/>
    </location>
</feature>
<feature type="region of interest" description="Disordered" evidence="6">
    <location>
        <begin position="508"/>
        <end position="560"/>
    </location>
</feature>
<sequence>MSVPTFCLLLDARFLLVCSTHLLFDLLEQVGEIINGMARCPYDPKHGNVALFADGMLFTGTVTDFLAIDAVVYRSLGHSPTLRSVKHDSKWFKDPYFVNAVEWKDHVYFFFREIAMEFNYFEKVIVSRVARVCKNDMGGSQRVLEKQFTSFLKARLNCSIPGDSHFYFNVIQSSSEIVTLEGKPVVFALFSTPANSIQGSAVCIFDMEQVALIFSGRFKEQRTADSVWTPIAEELVPKPRPGCCVRPSMPYNSSRSLPDDVLNFVKSHPLMEDSVPSVRGVPWITRTLSRDQLSHIALDTSCGVFGNETVIFLGSNSGIVLKYLLTPKLDVFETDVYKHSILLEEIQTFPADRCDEKEEEQRIVGLEVDKGSGSLLVVYSRCVVKVPLARCERHNGCVKSCLETRDPYCAWDPENSLCVFIPHRSRAPYEQDLGGEQTSQLGNCDGLFTQSFTEQRGVEVSVNMLVVSTVAAFVVGAVLSGLGVCLLSSQQSRKLKCRQKEKDNGLVLDNSVKSVSRSRDAGHQDRDPVFTSLKQHGWNPGHSKEHSGIPPTPEQTPEQHKRIIDSQEYINYSLQDSSACLLHQDMHLSSSNLPSDSQYEAQDPHFFCANKEDSHYAPLNKEDSHYLPLKEDESQYLSQHEETVRILNPHGEDNCCYLPPHVKESCSLSVPTDEDQYLPQNRSSPNFLSKCIQEYLTPYGEKMHHHHSSLGPDPHYMHAELPCLCGGRKHRRVISASTSENFCQRPYRGSTPQLASHLRRELTYNCEENWRRPTDTMYIYPRTSQSLTPGSDFKLMLQFGMPHTSKSH</sequence>
<dbReference type="InterPro" id="IPR001627">
    <property type="entry name" value="Semap_dom"/>
</dbReference>
<dbReference type="GO" id="GO:0007411">
    <property type="term" value="P:axon guidance"/>
    <property type="evidence" value="ECO:0007669"/>
    <property type="project" value="TreeGrafter"/>
</dbReference>
<proteinExistence type="predicted"/>
<evidence type="ECO:0000256" key="6">
    <source>
        <dbReference type="SAM" id="MobiDB-lite"/>
    </source>
</evidence>
<dbReference type="Gene3D" id="2.130.10.10">
    <property type="entry name" value="YVTN repeat-like/Quinoprotein amine dehydrogenase"/>
    <property type="match status" value="1"/>
</dbReference>
<dbReference type="Pfam" id="PF01403">
    <property type="entry name" value="Sema"/>
    <property type="match status" value="1"/>
</dbReference>
<accession>A0A8J6K4M0</accession>
<keyword evidence="2 7" id="KW-0472">Membrane</keyword>
<dbReference type="PANTHER" id="PTHR11036:SF10">
    <property type="entry name" value="SEMAPHORIN-6B"/>
    <property type="match status" value="1"/>
</dbReference>
<dbReference type="SMART" id="SM00630">
    <property type="entry name" value="Sema"/>
    <property type="match status" value="1"/>
</dbReference>
<feature type="compositionally biased region" description="Basic and acidic residues" evidence="6">
    <location>
        <begin position="517"/>
        <end position="528"/>
    </location>
</feature>
<evidence type="ECO:0000313" key="11">
    <source>
        <dbReference type="Proteomes" id="UP000770717"/>
    </source>
</evidence>
<dbReference type="AlphaFoldDB" id="A0A8J6K4M0"/>
<keyword evidence="3" id="KW-1015">Disulfide bond</keyword>
<dbReference type="EMBL" id="WNTK01000007">
    <property type="protein sequence ID" value="KAG9480708.1"/>
    <property type="molecule type" value="Genomic_DNA"/>
</dbReference>
<dbReference type="OrthoDB" id="9988752at2759"/>
<dbReference type="InterPro" id="IPR015943">
    <property type="entry name" value="WD40/YVTN_repeat-like_dom_sf"/>
</dbReference>
<dbReference type="GO" id="GO:0030215">
    <property type="term" value="F:semaphorin receptor binding"/>
    <property type="evidence" value="ECO:0007669"/>
    <property type="project" value="InterPro"/>
</dbReference>
<reference evidence="10" key="1">
    <citation type="thesis" date="2020" institute="ProQuest LLC" country="789 East Eisenhower Parkway, Ann Arbor, MI, USA">
        <title>Comparative Genomics and Chromosome Evolution.</title>
        <authorList>
            <person name="Mudd A.B."/>
        </authorList>
    </citation>
    <scope>NUCLEOTIDE SEQUENCE</scope>
    <source>
        <strain evidence="10">HN-11 Male</strain>
        <tissue evidence="10">Kidney and liver</tissue>
    </source>
</reference>
<organism evidence="10 11">
    <name type="scientific">Eleutherodactylus coqui</name>
    <name type="common">Puerto Rican coqui</name>
    <dbReference type="NCBI Taxonomy" id="57060"/>
    <lineage>
        <taxon>Eukaryota</taxon>
        <taxon>Metazoa</taxon>
        <taxon>Chordata</taxon>
        <taxon>Craniata</taxon>
        <taxon>Vertebrata</taxon>
        <taxon>Euteleostomi</taxon>
        <taxon>Amphibia</taxon>
        <taxon>Batrachia</taxon>
        <taxon>Anura</taxon>
        <taxon>Neobatrachia</taxon>
        <taxon>Hyloidea</taxon>
        <taxon>Eleutherodactylidae</taxon>
        <taxon>Eleutherodactylinae</taxon>
        <taxon>Eleutherodactylus</taxon>
        <taxon>Eleutherodactylus</taxon>
    </lineage>
</organism>
<dbReference type="PROSITE" id="PS51004">
    <property type="entry name" value="SEMA"/>
    <property type="match status" value="1"/>
</dbReference>
<dbReference type="SUPFAM" id="SSF101912">
    <property type="entry name" value="Sema domain"/>
    <property type="match status" value="1"/>
</dbReference>
<evidence type="ECO:0000259" key="9">
    <source>
        <dbReference type="PROSITE" id="PS51004"/>
    </source>
</evidence>
<dbReference type="Pfam" id="PF01437">
    <property type="entry name" value="PSI"/>
    <property type="match status" value="1"/>
</dbReference>
<dbReference type="GO" id="GO:0030335">
    <property type="term" value="P:positive regulation of cell migration"/>
    <property type="evidence" value="ECO:0007669"/>
    <property type="project" value="TreeGrafter"/>
</dbReference>
<dbReference type="GO" id="GO:0005886">
    <property type="term" value="C:plasma membrane"/>
    <property type="evidence" value="ECO:0007669"/>
    <property type="project" value="TreeGrafter"/>
</dbReference>
<keyword evidence="7" id="KW-0812">Transmembrane</keyword>
<dbReference type="InterPro" id="IPR027231">
    <property type="entry name" value="Semaphorin"/>
</dbReference>
<dbReference type="Gene3D" id="3.30.1680.10">
    <property type="entry name" value="ligand-binding face of the semaphorins, domain 2"/>
    <property type="match status" value="1"/>
</dbReference>
<protein>
    <recommendedName>
        <fullName evidence="9">Sema domain-containing protein</fullName>
    </recommendedName>
</protein>
<keyword evidence="4" id="KW-0325">Glycoprotein</keyword>
<name>A0A8J6K4M0_ELECQ</name>
<evidence type="ECO:0000256" key="2">
    <source>
        <dbReference type="ARBA" id="ARBA00023136"/>
    </source>
</evidence>
<dbReference type="SUPFAM" id="SSF103575">
    <property type="entry name" value="Plexin repeat"/>
    <property type="match status" value="1"/>
</dbReference>
<evidence type="ECO:0000256" key="5">
    <source>
        <dbReference type="PROSITE-ProRule" id="PRU00352"/>
    </source>
</evidence>
<evidence type="ECO:0000256" key="3">
    <source>
        <dbReference type="ARBA" id="ARBA00023157"/>
    </source>
</evidence>
<dbReference type="InterPro" id="IPR036352">
    <property type="entry name" value="Semap_dom_sf"/>
</dbReference>
<dbReference type="GO" id="GO:0001755">
    <property type="term" value="P:neural crest cell migration"/>
    <property type="evidence" value="ECO:0007669"/>
    <property type="project" value="TreeGrafter"/>
</dbReference>
<feature type="transmembrane region" description="Helical" evidence="7">
    <location>
        <begin position="464"/>
        <end position="488"/>
    </location>
</feature>
<feature type="signal peptide" evidence="8">
    <location>
        <begin position="1"/>
        <end position="19"/>
    </location>
</feature>
<gene>
    <name evidence="10" type="ORF">GDO78_012264</name>
</gene>
<evidence type="ECO:0000256" key="8">
    <source>
        <dbReference type="SAM" id="SignalP"/>
    </source>
</evidence>
<dbReference type="Proteomes" id="UP000770717">
    <property type="component" value="Unassembled WGS sequence"/>
</dbReference>
<dbReference type="GO" id="GO:0045499">
    <property type="term" value="F:chemorepellent activity"/>
    <property type="evidence" value="ECO:0007669"/>
    <property type="project" value="TreeGrafter"/>
</dbReference>
<keyword evidence="8" id="KW-0732">Signal</keyword>
<dbReference type="GO" id="GO:0071526">
    <property type="term" value="P:semaphorin-plexin signaling pathway"/>
    <property type="evidence" value="ECO:0007669"/>
    <property type="project" value="TreeGrafter"/>
</dbReference>
<evidence type="ECO:0000256" key="4">
    <source>
        <dbReference type="ARBA" id="ARBA00023180"/>
    </source>
</evidence>